<evidence type="ECO:0000256" key="1">
    <source>
        <dbReference type="SAM" id="Coils"/>
    </source>
</evidence>
<evidence type="ECO:0000313" key="3">
    <source>
        <dbReference type="WBParaSite" id="Gr19_v10_g16476.t1"/>
    </source>
</evidence>
<dbReference type="Proteomes" id="UP000887572">
    <property type="component" value="Unplaced"/>
</dbReference>
<name>A0A914HDZ1_GLORO</name>
<proteinExistence type="predicted"/>
<sequence length="152" mass="17465">MRRSPNVSACKSSWCAVYAEDKRRCIPNGGRQTIRGCRNEVRNLRAVIQGLQHRNVQLMRQNTELHRRLDQQRQCLVRVEQAPPNANDKEITPRGCPLVKFAAKSERARQKIVQKIEENIVDGIRVARHAYQLGKKCGFVQRSASYRINESG</sequence>
<keyword evidence="2" id="KW-1185">Reference proteome</keyword>
<protein>
    <submittedName>
        <fullName evidence="3">Uncharacterized protein</fullName>
    </submittedName>
</protein>
<dbReference type="WBParaSite" id="Gr19_v10_g16476.t1">
    <property type="protein sequence ID" value="Gr19_v10_g16476.t1"/>
    <property type="gene ID" value="Gr19_v10_g16476"/>
</dbReference>
<reference evidence="3" key="1">
    <citation type="submission" date="2022-11" db="UniProtKB">
        <authorList>
            <consortium name="WormBaseParasite"/>
        </authorList>
    </citation>
    <scope>IDENTIFICATION</scope>
</reference>
<accession>A0A914HDZ1</accession>
<organism evidence="2 3">
    <name type="scientific">Globodera rostochiensis</name>
    <name type="common">Golden nematode worm</name>
    <name type="synonym">Heterodera rostochiensis</name>
    <dbReference type="NCBI Taxonomy" id="31243"/>
    <lineage>
        <taxon>Eukaryota</taxon>
        <taxon>Metazoa</taxon>
        <taxon>Ecdysozoa</taxon>
        <taxon>Nematoda</taxon>
        <taxon>Chromadorea</taxon>
        <taxon>Rhabditida</taxon>
        <taxon>Tylenchina</taxon>
        <taxon>Tylenchomorpha</taxon>
        <taxon>Tylenchoidea</taxon>
        <taxon>Heteroderidae</taxon>
        <taxon>Heteroderinae</taxon>
        <taxon>Globodera</taxon>
    </lineage>
</organism>
<dbReference type="AlphaFoldDB" id="A0A914HDZ1"/>
<keyword evidence="1" id="KW-0175">Coiled coil</keyword>
<feature type="coiled-coil region" evidence="1">
    <location>
        <begin position="34"/>
        <end position="68"/>
    </location>
</feature>
<evidence type="ECO:0000313" key="2">
    <source>
        <dbReference type="Proteomes" id="UP000887572"/>
    </source>
</evidence>